<sequence>MAGLYNEVQPALTKNKKKKQNVISDEGGSGVNIEGRGGVGVGGGADTNNNSTNKNNSSNNTPKDNSSSTDWPESLELFVQNSFSEAMKLSTEQQTIFHEQLGSIVTMAKSQNLLWENDWSRQTLPIIQGSNEQIKLVGPPNRGKRGRDDKVPISIPPSLPTSLPRIPKATGLETPPPHIARVSTPVERVSSPIGSGVSPGGADYDSRERKRQRMERFGTESPKPKYGYQPPRSNNGPSGVVGTCLDLEKHYLRLTSEPDPSRVRPLEILKASLIHILEKHEFSPEQYSYKSYLNNQFKSIRQDLTVQHIKNDFTIEVYEVHARVAIENNDLGEFNQCQSQLKYLYRLKRDMGGLVDDKFMNSELEFLSYRILYMLMTGNHSEIYKMKLELYSDTTELPKRQRVRLFKCVEALFDLQGYLIQGNYYHFFRIYRFLQSKSYMRLACHLMEHFLVEKQRLKSLAIISRSYRKIGLLYLTEILNFSTDANGPDNILGFLEKHKLTVYVQGNELDCVQSRGSLQNMVVQQGFKKIDIKGQI</sequence>
<gene>
    <name evidence="3" type="ORF">CAAN4_H17876</name>
</gene>
<dbReference type="InterPro" id="IPR005062">
    <property type="entry name" value="SAC3/GANP/THP3_conserved"/>
</dbReference>
<feature type="region of interest" description="Disordered" evidence="1">
    <location>
        <begin position="137"/>
        <end position="237"/>
    </location>
</feature>
<dbReference type="Proteomes" id="UP001497600">
    <property type="component" value="Chromosome H"/>
</dbReference>
<feature type="compositionally biased region" description="Gly residues" evidence="1">
    <location>
        <begin position="27"/>
        <end position="45"/>
    </location>
</feature>
<feature type="domain" description="SAC3/GANP/THP3 conserved" evidence="2">
    <location>
        <begin position="255"/>
        <end position="502"/>
    </location>
</feature>
<dbReference type="EMBL" id="OZ004260">
    <property type="protein sequence ID" value="CAK7921747.1"/>
    <property type="molecule type" value="Genomic_DNA"/>
</dbReference>
<dbReference type="Gene3D" id="1.25.40.990">
    <property type="match status" value="1"/>
</dbReference>
<dbReference type="PANTHER" id="PTHR12436:SF4">
    <property type="entry name" value="LEUKOCYTE RECEPTOR CLUSTER MEMBER 8"/>
    <property type="match status" value="1"/>
</dbReference>
<reference evidence="3 4" key="1">
    <citation type="submission" date="2024-01" db="EMBL/GenBank/DDBJ databases">
        <authorList>
            <consortium name="Genoscope - CEA"/>
            <person name="William W."/>
        </authorList>
    </citation>
    <scope>NUCLEOTIDE SEQUENCE [LARGE SCALE GENOMIC DNA]</scope>
    <source>
        <strain evidence="3 4">29B2s-10</strain>
    </source>
</reference>
<accession>A0ABP0EL64</accession>
<feature type="region of interest" description="Disordered" evidence="1">
    <location>
        <begin position="1"/>
        <end position="71"/>
    </location>
</feature>
<organism evidence="3 4">
    <name type="scientific">[Candida] anglica</name>
    <dbReference type="NCBI Taxonomy" id="148631"/>
    <lineage>
        <taxon>Eukaryota</taxon>
        <taxon>Fungi</taxon>
        <taxon>Dikarya</taxon>
        <taxon>Ascomycota</taxon>
        <taxon>Saccharomycotina</taxon>
        <taxon>Pichiomycetes</taxon>
        <taxon>Debaryomycetaceae</taxon>
        <taxon>Kurtzmaniella</taxon>
    </lineage>
</organism>
<protein>
    <recommendedName>
        <fullName evidence="2">SAC3/GANP/THP3 conserved domain-containing protein</fullName>
    </recommendedName>
</protein>
<evidence type="ECO:0000256" key="1">
    <source>
        <dbReference type="SAM" id="MobiDB-lite"/>
    </source>
</evidence>
<feature type="compositionally biased region" description="Low complexity" evidence="1">
    <location>
        <begin position="46"/>
        <end position="70"/>
    </location>
</feature>
<proteinExistence type="predicted"/>
<evidence type="ECO:0000259" key="2">
    <source>
        <dbReference type="Pfam" id="PF03399"/>
    </source>
</evidence>
<dbReference type="InterPro" id="IPR045107">
    <property type="entry name" value="SAC3/GANP/THP3"/>
</dbReference>
<keyword evidence="4" id="KW-1185">Reference proteome</keyword>
<dbReference type="PANTHER" id="PTHR12436">
    <property type="entry name" value="80 KDA MCM3-ASSOCIATED PROTEIN"/>
    <property type="match status" value="1"/>
</dbReference>
<dbReference type="Pfam" id="PF03399">
    <property type="entry name" value="SAC3_GANP"/>
    <property type="match status" value="1"/>
</dbReference>
<feature type="compositionally biased region" description="Basic and acidic residues" evidence="1">
    <location>
        <begin position="204"/>
        <end position="218"/>
    </location>
</feature>
<name>A0ABP0EL64_9ASCO</name>
<evidence type="ECO:0000313" key="4">
    <source>
        <dbReference type="Proteomes" id="UP001497600"/>
    </source>
</evidence>
<evidence type="ECO:0000313" key="3">
    <source>
        <dbReference type="EMBL" id="CAK7921747.1"/>
    </source>
</evidence>